<keyword evidence="2" id="KW-0472">Membrane</keyword>
<proteinExistence type="predicted"/>
<evidence type="ECO:0008006" key="5">
    <source>
        <dbReference type="Google" id="ProtNLM"/>
    </source>
</evidence>
<dbReference type="RefSeq" id="WP_193927240.1">
    <property type="nucleotide sequence ID" value="NZ_JADEYC010000007.1"/>
</dbReference>
<reference evidence="3" key="1">
    <citation type="submission" date="2020-10" db="EMBL/GenBank/DDBJ databases">
        <title>Diversity and distribution of actinomycetes associated with coral in the coast of Hainan.</title>
        <authorList>
            <person name="Li F."/>
        </authorList>
    </citation>
    <scope>NUCLEOTIDE SEQUENCE</scope>
    <source>
        <strain evidence="3">HNM0983</strain>
    </source>
</reference>
<dbReference type="AlphaFoldDB" id="A0A929G0N7"/>
<evidence type="ECO:0000256" key="1">
    <source>
        <dbReference type="ARBA" id="ARBA00004370"/>
    </source>
</evidence>
<dbReference type="EMBL" id="JADEYC010000007">
    <property type="protein sequence ID" value="MBE9373808.1"/>
    <property type="molecule type" value="Genomic_DNA"/>
</dbReference>
<dbReference type="Proteomes" id="UP000598360">
    <property type="component" value="Unassembled WGS sequence"/>
</dbReference>
<keyword evidence="4" id="KW-1185">Reference proteome</keyword>
<name>A0A929G0N7_9PSEU</name>
<accession>A0A929G0N7</accession>
<dbReference type="GO" id="GO:0016020">
    <property type="term" value="C:membrane"/>
    <property type="evidence" value="ECO:0007669"/>
    <property type="project" value="UniProtKB-SubCell"/>
</dbReference>
<dbReference type="InterPro" id="IPR032710">
    <property type="entry name" value="NTF2-like_dom_sf"/>
</dbReference>
<dbReference type="PANTHER" id="PTHR37042:SF4">
    <property type="entry name" value="OUTER MEMBRANE PROTEIN RV1973"/>
    <property type="match status" value="1"/>
</dbReference>
<dbReference type="PANTHER" id="PTHR37042">
    <property type="entry name" value="OUTER MEMBRANE PROTEIN RV1973"/>
    <property type="match status" value="1"/>
</dbReference>
<comment type="caution">
    <text evidence="3">The sequence shown here is derived from an EMBL/GenBank/DDBJ whole genome shotgun (WGS) entry which is preliminary data.</text>
</comment>
<gene>
    <name evidence="3" type="ORF">IQ251_05025</name>
</gene>
<dbReference type="SUPFAM" id="SSF54427">
    <property type="entry name" value="NTF2-like"/>
    <property type="match status" value="1"/>
</dbReference>
<evidence type="ECO:0000256" key="2">
    <source>
        <dbReference type="ARBA" id="ARBA00023136"/>
    </source>
</evidence>
<organism evidence="3 4">
    <name type="scientific">Saccharopolyspora montiporae</name>
    <dbReference type="NCBI Taxonomy" id="2781240"/>
    <lineage>
        <taxon>Bacteria</taxon>
        <taxon>Bacillati</taxon>
        <taxon>Actinomycetota</taxon>
        <taxon>Actinomycetes</taxon>
        <taxon>Pseudonocardiales</taxon>
        <taxon>Pseudonocardiaceae</taxon>
        <taxon>Saccharopolyspora</taxon>
    </lineage>
</organism>
<evidence type="ECO:0000313" key="3">
    <source>
        <dbReference type="EMBL" id="MBE9373808.1"/>
    </source>
</evidence>
<protein>
    <recommendedName>
        <fullName evidence="5">Mce-associated membrane protein</fullName>
    </recommendedName>
</protein>
<sequence>MSTSDTGLSGPESRRRRLPVLLLAGVAVLSATAAGLAATSWASALGDADLATGHARDEVLRQAGHRLVQMNTLDHRRAAEDLDRWQQQVTGPLAEEVARNREDNVAAMERAGTTTTAEVLDSAVTDIDPDAGEATAMAALQVTVRAEGSEPVTKRSRIQAELTKVDADWKLSGVHVVGVSS</sequence>
<comment type="subcellular location">
    <subcellularLocation>
        <location evidence="1">Membrane</location>
    </subcellularLocation>
</comment>
<evidence type="ECO:0000313" key="4">
    <source>
        <dbReference type="Proteomes" id="UP000598360"/>
    </source>
</evidence>